<dbReference type="SUPFAM" id="SSF56645">
    <property type="entry name" value="Acyl-CoA dehydrogenase NM domain-like"/>
    <property type="match status" value="1"/>
</dbReference>
<reference evidence="4 5" key="1">
    <citation type="journal article" date="2010" name="ChemBioChem">
        <title>Cloning and characterization of the biosynthetic gene cluster of 16-membered macrolide antibiotic FD-891: involvement of a dual functional cytochrome P450 monooxygenase catalyzing epoxidation and hydroxylation.</title>
        <authorList>
            <person name="Kudo F."/>
            <person name="Motegi A."/>
            <person name="Mizoue K."/>
            <person name="Eguchi T."/>
        </authorList>
    </citation>
    <scope>NUCLEOTIDE SEQUENCE [LARGE SCALE GENOMIC DNA]</scope>
    <source>
        <strain evidence="4 5">A-8890</strain>
    </source>
</reference>
<dbReference type="SUPFAM" id="SSF47203">
    <property type="entry name" value="Acyl-CoA dehydrogenase C-terminal domain-like"/>
    <property type="match status" value="1"/>
</dbReference>
<dbReference type="Gene3D" id="1.20.140.10">
    <property type="entry name" value="Butyryl-CoA Dehydrogenase, subunit A, domain 3"/>
    <property type="match status" value="1"/>
</dbReference>
<protein>
    <submittedName>
        <fullName evidence="4">Acyl-CoA dehydrogenase</fullName>
    </submittedName>
</protein>
<keyword evidence="1" id="KW-0560">Oxidoreductase</keyword>
<evidence type="ECO:0000313" key="5">
    <source>
        <dbReference type="Proteomes" id="UP001321542"/>
    </source>
</evidence>
<dbReference type="Gene3D" id="2.40.110.10">
    <property type="entry name" value="Butyryl-CoA Dehydrogenase, subunit A, domain 2"/>
    <property type="match status" value="1"/>
</dbReference>
<accession>A0ABN5W5B8</accession>
<dbReference type="PIRSF" id="PIRSF016578">
    <property type="entry name" value="HsaA"/>
    <property type="match status" value="1"/>
</dbReference>
<sequence length="397" mass="42700">MPNEETFMTTLLDPTRSTERGIGDSVLDRVRALLPEIAARSAEGEAARAVPAEIVAALREAGVFRMALPRVWGGEQYGLLEGAQVVREIARADGSTGWTVQAASMAWFFVRSLPRETLENEVFGSGADPMLRGAVAPKGLATPVKGGYRISGRWPLASGPFAPDWMLGGFLVEGAPPLPDGRPDMRVALFRPEQVTFLDTWDAVGLRATQSTDFTMDDVFVPEHHTGPMFGGNNVPAPLYDLPYSPTGASHDAVILGALDGALADLADLAATKRPAFNPRSLLGEDPVFQEKFAELQLRSGALAALSEQTGRIVMDRALKGEAPTSAEWFSYKGATQHIHHEGIRILNEIMTLSGSAGLYSESPLQRRWRDVRCVSQHVVGNTGAMRQLGAVLSGQG</sequence>
<dbReference type="InterPro" id="IPR013107">
    <property type="entry name" value="Acyl-CoA_DH_C"/>
</dbReference>
<gene>
    <name evidence="4" type="ORF">SGFS_099960</name>
</gene>
<dbReference type="InterPro" id="IPR036250">
    <property type="entry name" value="AcylCo_DH-like_C"/>
</dbReference>
<dbReference type="InterPro" id="IPR013786">
    <property type="entry name" value="AcylCoA_DH/ox_N"/>
</dbReference>
<feature type="domain" description="Acyl-CoA dehydrogenase C-terminal" evidence="3">
    <location>
        <begin position="251"/>
        <end position="380"/>
    </location>
</feature>
<dbReference type="InterPro" id="IPR009100">
    <property type="entry name" value="AcylCoA_DH/oxidase_NM_dom_sf"/>
</dbReference>
<dbReference type="EMBL" id="AP018448">
    <property type="protein sequence ID" value="BBC38702.1"/>
    <property type="molecule type" value="Genomic_DNA"/>
</dbReference>
<dbReference type="Gene3D" id="1.10.540.10">
    <property type="entry name" value="Acyl-CoA dehydrogenase/oxidase, N-terminal domain"/>
    <property type="match status" value="1"/>
</dbReference>
<dbReference type="InterPro" id="IPR046373">
    <property type="entry name" value="Acyl-CoA_Oxase/DH_mid-dom_sf"/>
</dbReference>
<dbReference type="Pfam" id="PF02771">
    <property type="entry name" value="Acyl-CoA_dh_N"/>
    <property type="match status" value="1"/>
</dbReference>
<dbReference type="PANTHER" id="PTHR43884">
    <property type="entry name" value="ACYL-COA DEHYDROGENASE"/>
    <property type="match status" value="1"/>
</dbReference>
<keyword evidence="5" id="KW-1185">Reference proteome</keyword>
<evidence type="ECO:0000259" key="2">
    <source>
        <dbReference type="Pfam" id="PF02771"/>
    </source>
</evidence>
<dbReference type="PANTHER" id="PTHR43884:SF12">
    <property type="entry name" value="ISOVALERYL-COA DEHYDROGENASE, MITOCHONDRIAL-RELATED"/>
    <property type="match status" value="1"/>
</dbReference>
<evidence type="ECO:0000256" key="1">
    <source>
        <dbReference type="ARBA" id="ARBA00023002"/>
    </source>
</evidence>
<organism evidence="4 5">
    <name type="scientific">Streptomyces graminofaciens</name>
    <dbReference type="NCBI Taxonomy" id="68212"/>
    <lineage>
        <taxon>Bacteria</taxon>
        <taxon>Bacillati</taxon>
        <taxon>Actinomycetota</taxon>
        <taxon>Actinomycetes</taxon>
        <taxon>Kitasatosporales</taxon>
        <taxon>Streptomycetaceae</taxon>
        <taxon>Streptomyces</taxon>
    </lineage>
</organism>
<dbReference type="Proteomes" id="UP001321542">
    <property type="component" value="Chromosome"/>
</dbReference>
<proteinExistence type="predicted"/>
<name>A0ABN5W5B8_9ACTN</name>
<evidence type="ECO:0000259" key="3">
    <source>
        <dbReference type="Pfam" id="PF08028"/>
    </source>
</evidence>
<reference evidence="4 5" key="2">
    <citation type="journal article" date="2023" name="ChemBioChem">
        <title>Acyltransferase Domain Exchange between Two Independent Type I Polyketide Synthases in the Same Producer Strain of Macrolide Antibiotics.</title>
        <authorList>
            <person name="Kudo F."/>
            <person name="Kishikawa K."/>
            <person name="Tsuboi K."/>
            <person name="Kido T."/>
            <person name="Usui T."/>
            <person name="Hashimoto J."/>
            <person name="Shin-Ya K."/>
            <person name="Miyanaga A."/>
            <person name="Eguchi T."/>
        </authorList>
    </citation>
    <scope>NUCLEOTIDE SEQUENCE [LARGE SCALE GENOMIC DNA]</scope>
    <source>
        <strain evidence="4 5">A-8890</strain>
    </source>
</reference>
<dbReference type="Pfam" id="PF08028">
    <property type="entry name" value="Acyl-CoA_dh_2"/>
    <property type="match status" value="1"/>
</dbReference>
<dbReference type="InterPro" id="IPR037069">
    <property type="entry name" value="AcylCoA_DH/ox_N_sf"/>
</dbReference>
<feature type="domain" description="Acyl-CoA dehydrogenase/oxidase N-terminal" evidence="2">
    <location>
        <begin position="28"/>
        <end position="105"/>
    </location>
</feature>
<evidence type="ECO:0000313" key="4">
    <source>
        <dbReference type="EMBL" id="BBC38702.1"/>
    </source>
</evidence>